<dbReference type="KEGG" id="req:REQ_09580"/>
<evidence type="ECO:0000313" key="3">
    <source>
        <dbReference type="Proteomes" id="UP000006892"/>
    </source>
</evidence>
<dbReference type="AlphaFoldDB" id="A0A3S5Y3G9"/>
<name>A0A3S5Y3G9_RHOH1</name>
<sequence>MDDGHDWSRMVRRNQTIADGGPRTEAVGNAVSVASSPSVRPVTTLVAHSTRLAASGRRDSQGGDEEVIVDGLAREGAGNRPLHRFDDLSVPGPADTLHSEVSMRRCALITSSSDDSDIEAVSCPMAVASSAARRVPA</sequence>
<gene>
    <name evidence="2" type="ordered locus">REQ_09580</name>
</gene>
<dbReference type="Proteomes" id="UP001154400">
    <property type="component" value="Chromosome"/>
</dbReference>
<feature type="region of interest" description="Disordered" evidence="1">
    <location>
        <begin position="1"/>
        <end position="25"/>
    </location>
</feature>
<evidence type="ECO:0000256" key="1">
    <source>
        <dbReference type="SAM" id="MobiDB-lite"/>
    </source>
</evidence>
<accession>A0A3S5Y3G9</accession>
<organism evidence="2">
    <name type="scientific">Rhodococcus hoagii (strain 103S)</name>
    <name type="common">Rhodococcus equi</name>
    <dbReference type="NCBI Taxonomy" id="685727"/>
    <lineage>
        <taxon>Bacteria</taxon>
        <taxon>Bacillati</taxon>
        <taxon>Actinomycetota</taxon>
        <taxon>Actinomycetes</taxon>
        <taxon>Mycobacteriales</taxon>
        <taxon>Nocardiaceae</taxon>
        <taxon>Prescottella</taxon>
    </lineage>
</organism>
<proteinExistence type="predicted"/>
<reference evidence="2" key="1">
    <citation type="journal article" date="2010" name="PLoS Genet.">
        <title>The genome of a pathogenic rhodococcus: cooptive virulence underpinned by key gene acquisitions.</title>
        <authorList>
            <person name="Letek M."/>
            <person name="Gonzalez P."/>
            <person name="Macarthur I."/>
            <person name="Rodriguez H."/>
            <person name="Freeman T.C."/>
            <person name="Valero-Rello A."/>
            <person name="Blanco M."/>
            <person name="Buckley T."/>
            <person name="Cherevach I."/>
            <person name="Fahey R."/>
            <person name="Hapeshi A."/>
            <person name="Holdstock J."/>
            <person name="Leadon D."/>
            <person name="Navas J."/>
            <person name="Ocampo A."/>
            <person name="Quail M.A."/>
            <person name="Sanders M."/>
            <person name="Scortti M.M."/>
            <person name="Prescott J.F."/>
            <person name="Fogarty U."/>
            <person name="Meijer W.G."/>
            <person name="Parkhill J."/>
            <person name="Bentley S.D."/>
            <person name="Vazquez-Boland J.A."/>
        </authorList>
    </citation>
    <scope>NUCLEOTIDE SEQUENCE [LARGE SCALE GENOMIC DNA]</scope>
    <source>
        <strain evidence="2 3">103S</strain>
    </source>
</reference>
<protein>
    <submittedName>
        <fullName evidence="2">Uncharacterized protein</fullName>
    </submittedName>
</protein>
<dbReference type="EMBL" id="FN563149">
    <property type="protein sequence ID" value="CBH47063.1"/>
    <property type="molecule type" value="Genomic_DNA"/>
</dbReference>
<evidence type="ECO:0000313" key="2">
    <source>
        <dbReference type="EMBL" id="CBH47063.1"/>
    </source>
</evidence>